<evidence type="ECO:0000256" key="1">
    <source>
        <dbReference type="SAM" id="MobiDB-lite"/>
    </source>
</evidence>
<dbReference type="EMBL" id="SNRW01040058">
    <property type="protein sequence ID" value="KAA6347036.1"/>
    <property type="molecule type" value="Genomic_DNA"/>
</dbReference>
<feature type="non-terminal residue" evidence="2">
    <location>
        <position position="306"/>
    </location>
</feature>
<feature type="compositionally biased region" description="Polar residues" evidence="1">
    <location>
        <begin position="162"/>
        <end position="179"/>
    </location>
</feature>
<feature type="region of interest" description="Disordered" evidence="1">
    <location>
        <begin position="149"/>
        <end position="179"/>
    </location>
</feature>
<evidence type="ECO:0000313" key="2">
    <source>
        <dbReference type="EMBL" id="KAA6347036.1"/>
    </source>
</evidence>
<protein>
    <submittedName>
        <fullName evidence="2">Uncharacterized protein</fullName>
    </submittedName>
</protein>
<gene>
    <name evidence="2" type="ORF">EZS28_052052</name>
</gene>
<sequence length="306" mass="34628">DIKPEIDTFEVIRRNDEGKRLESLVDNTFNHILRRPLTHQTNQHAIKDNSQSSSSLFLKKSHVIGGIVVDGIDRDVLLQNPNFSTDNIEDSKFYGQNIRKSASFVQFEKKIEPISGSYSHSKLNIAQSNVSVELNNLRSFVQFKGRADQLRKSMPRDDQQKTKSTYQPTSLSQQSNPKQQLSSNYKIVFPVVSTSLQVIQDQASIQKSSPQYKPTKGMAGILSPHRGSDTFEATPIEKLHRARRMFNQLPKTKLILHQTKYISQLSRSLLLPPQLVEFVAGRMLGGAIYGFKNMMSNQMALELSGH</sequence>
<accession>A0A5J4SLM8</accession>
<feature type="compositionally biased region" description="Basic and acidic residues" evidence="1">
    <location>
        <begin position="149"/>
        <end position="161"/>
    </location>
</feature>
<proteinExistence type="predicted"/>
<reference evidence="2 3" key="1">
    <citation type="submission" date="2019-03" db="EMBL/GenBank/DDBJ databases">
        <title>Single cell metagenomics reveals metabolic interactions within the superorganism composed of flagellate Streblomastix strix and complex community of Bacteroidetes bacteria on its surface.</title>
        <authorList>
            <person name="Treitli S.C."/>
            <person name="Kolisko M."/>
            <person name="Husnik F."/>
            <person name="Keeling P."/>
            <person name="Hampl V."/>
        </authorList>
    </citation>
    <scope>NUCLEOTIDE SEQUENCE [LARGE SCALE GENOMIC DNA]</scope>
    <source>
        <strain evidence="2">ST1C</strain>
    </source>
</reference>
<name>A0A5J4SLM8_9EUKA</name>
<feature type="non-terminal residue" evidence="2">
    <location>
        <position position="1"/>
    </location>
</feature>
<organism evidence="2 3">
    <name type="scientific">Streblomastix strix</name>
    <dbReference type="NCBI Taxonomy" id="222440"/>
    <lineage>
        <taxon>Eukaryota</taxon>
        <taxon>Metamonada</taxon>
        <taxon>Preaxostyla</taxon>
        <taxon>Oxymonadida</taxon>
        <taxon>Streblomastigidae</taxon>
        <taxon>Streblomastix</taxon>
    </lineage>
</organism>
<evidence type="ECO:0000313" key="3">
    <source>
        <dbReference type="Proteomes" id="UP000324800"/>
    </source>
</evidence>
<dbReference type="AlphaFoldDB" id="A0A5J4SLM8"/>
<comment type="caution">
    <text evidence="2">The sequence shown here is derived from an EMBL/GenBank/DDBJ whole genome shotgun (WGS) entry which is preliminary data.</text>
</comment>
<dbReference type="Proteomes" id="UP000324800">
    <property type="component" value="Unassembled WGS sequence"/>
</dbReference>